<dbReference type="CDD" id="cd00805">
    <property type="entry name" value="TyrRS_core"/>
    <property type="match status" value="1"/>
</dbReference>
<evidence type="ECO:0000256" key="9">
    <source>
        <dbReference type="ARBA" id="ARBA00048248"/>
    </source>
</evidence>
<dbReference type="PANTHER" id="PTHR11766">
    <property type="entry name" value="TYROSYL-TRNA SYNTHETASE"/>
    <property type="match status" value="1"/>
</dbReference>
<evidence type="ECO:0000256" key="4">
    <source>
        <dbReference type="ARBA" id="ARBA00022741"/>
    </source>
</evidence>
<dbReference type="SUPFAM" id="SSF55174">
    <property type="entry name" value="Alpha-L RNA-binding motif"/>
    <property type="match status" value="1"/>
</dbReference>
<dbReference type="KEGG" id="htx:EKK97_21915"/>
<proteinExistence type="inferred from homology"/>
<feature type="short sequence motif" description="'KMSKS' region" evidence="10">
    <location>
        <begin position="226"/>
        <end position="230"/>
    </location>
</feature>
<dbReference type="InterPro" id="IPR024088">
    <property type="entry name" value="Tyr-tRNA-ligase_bac-type"/>
</dbReference>
<evidence type="ECO:0000256" key="5">
    <source>
        <dbReference type="ARBA" id="ARBA00022840"/>
    </source>
</evidence>
<evidence type="ECO:0000256" key="1">
    <source>
        <dbReference type="ARBA" id="ARBA00011738"/>
    </source>
</evidence>
<keyword evidence="7 10" id="KW-0648">Protein biosynthesis</keyword>
<sequence>MSEVASALALLKRGTQEILLEDELIKKLESGRKLRIKAGFDPTAPDLHLGHSVLLTKMRQFQDLGHQIIFLIGDFTGRIGDPTGKNVTRKPLTEEEVRVNAQTYKEQVFKILDPEKTEVRFNSEWFSQLTAAKMIELAAQSTVARMLERDDFDKRYKSGQPISIHEFLYPLVQGYDSVALEADVEMGGTDQKFNLLMGREIQKHFGMEPQVVITMPLLEGLDGVQKMSKSLGNYVGVDEAPGSMFNKLVSMPDSLMWRYFELLSLKSNEEIEALKRDVEAGANPRDIKMILARELIGRYHGEEAAANAHKSAGNRLAEGELPEDLPEVEVDFEGSAQAPIAAVLNRAGLANNSAQAKDMLGNGRVKVDGEVVAKDAMLDTGKSYVIQAGKKRYARVTLR</sequence>
<keyword evidence="8 10" id="KW-0030">Aminoacyl-tRNA synthetase</keyword>
<dbReference type="AlphaFoldDB" id="A0A6I6SUS4"/>
<dbReference type="InterPro" id="IPR014729">
    <property type="entry name" value="Rossmann-like_a/b/a_fold"/>
</dbReference>
<dbReference type="OrthoDB" id="9804243at2"/>
<evidence type="ECO:0000313" key="14">
    <source>
        <dbReference type="Proteomes" id="UP000464013"/>
    </source>
</evidence>
<dbReference type="EC" id="6.1.1.1" evidence="10"/>
<reference evidence="13 14" key="1">
    <citation type="submission" date="2019-01" db="EMBL/GenBank/DDBJ databases">
        <title>Complete genome of a denitifying bacterium Halomons sp. BC-M4-5.</title>
        <authorList>
            <person name="Wang L."/>
            <person name="Shao Z."/>
        </authorList>
    </citation>
    <scope>NUCLEOTIDE SEQUENCE [LARGE SCALE GENOMIC DNA]</scope>
    <source>
        <strain evidence="13 14">BC-M4-5</strain>
    </source>
</reference>
<dbReference type="InterPro" id="IPR002942">
    <property type="entry name" value="S4_RNA-bd"/>
</dbReference>
<comment type="subcellular location">
    <subcellularLocation>
        <location evidence="10">Cytoplasm</location>
    </subcellularLocation>
</comment>
<dbReference type="PRINTS" id="PR01040">
    <property type="entry name" value="TRNASYNTHTYR"/>
</dbReference>
<keyword evidence="14" id="KW-1185">Reference proteome</keyword>
<dbReference type="CDD" id="cd00165">
    <property type="entry name" value="S4"/>
    <property type="match status" value="1"/>
</dbReference>
<dbReference type="GO" id="GO:0005524">
    <property type="term" value="F:ATP binding"/>
    <property type="evidence" value="ECO:0007669"/>
    <property type="project" value="UniProtKB-UniRule"/>
</dbReference>
<feature type="short sequence motif" description="'HIGH' region" evidence="10">
    <location>
        <begin position="42"/>
        <end position="51"/>
    </location>
</feature>
<dbReference type="EMBL" id="CP035042">
    <property type="protein sequence ID" value="QHC51725.1"/>
    <property type="molecule type" value="Genomic_DNA"/>
</dbReference>
<keyword evidence="3 10" id="KW-0436">Ligase</keyword>
<comment type="subunit">
    <text evidence="1 10">Homodimer.</text>
</comment>
<feature type="binding site" evidence="10">
    <location>
        <position position="229"/>
    </location>
    <ligand>
        <name>ATP</name>
        <dbReference type="ChEBI" id="CHEBI:30616"/>
    </ligand>
</feature>
<evidence type="ECO:0000259" key="12">
    <source>
        <dbReference type="Pfam" id="PF01479"/>
    </source>
</evidence>
<dbReference type="HAMAP" id="MF_02007">
    <property type="entry name" value="Tyr_tRNA_synth_type2"/>
    <property type="match status" value="1"/>
</dbReference>
<dbReference type="PANTHER" id="PTHR11766:SF1">
    <property type="entry name" value="TYROSINE--TRNA LIGASE"/>
    <property type="match status" value="1"/>
</dbReference>
<dbReference type="InterPro" id="IPR024108">
    <property type="entry name" value="Tyr-tRNA-ligase_bac_2"/>
</dbReference>
<evidence type="ECO:0000256" key="2">
    <source>
        <dbReference type="ARBA" id="ARBA00022490"/>
    </source>
</evidence>
<keyword evidence="5 10" id="KW-0067">ATP-binding</keyword>
<keyword evidence="6 11" id="KW-0694">RNA-binding</keyword>
<dbReference type="PROSITE" id="PS00178">
    <property type="entry name" value="AA_TRNA_LIGASE_I"/>
    <property type="match status" value="1"/>
</dbReference>
<dbReference type="PROSITE" id="PS50889">
    <property type="entry name" value="S4"/>
    <property type="match status" value="1"/>
</dbReference>
<name>A0A6I6SUS4_9GAMM</name>
<dbReference type="InterPro" id="IPR002307">
    <property type="entry name" value="Tyr-tRNA-ligase"/>
</dbReference>
<evidence type="ECO:0000313" key="13">
    <source>
        <dbReference type="EMBL" id="QHC51725.1"/>
    </source>
</evidence>
<evidence type="ECO:0000256" key="3">
    <source>
        <dbReference type="ARBA" id="ARBA00022598"/>
    </source>
</evidence>
<organism evidence="13 14">
    <name type="scientific">Billgrantia tianxiuensis</name>
    <dbReference type="NCBI Taxonomy" id="2497861"/>
    <lineage>
        <taxon>Bacteria</taxon>
        <taxon>Pseudomonadati</taxon>
        <taxon>Pseudomonadota</taxon>
        <taxon>Gammaproteobacteria</taxon>
        <taxon>Oceanospirillales</taxon>
        <taxon>Halomonadaceae</taxon>
        <taxon>Billgrantia</taxon>
    </lineage>
</organism>
<dbReference type="Gene3D" id="3.40.50.620">
    <property type="entry name" value="HUPs"/>
    <property type="match status" value="1"/>
</dbReference>
<dbReference type="Gene3D" id="3.10.290.10">
    <property type="entry name" value="RNA-binding S4 domain"/>
    <property type="match status" value="1"/>
</dbReference>
<evidence type="ECO:0000256" key="11">
    <source>
        <dbReference type="PROSITE-ProRule" id="PRU00182"/>
    </source>
</evidence>
<comment type="catalytic activity">
    <reaction evidence="9 10">
        <text>tRNA(Tyr) + L-tyrosine + ATP = L-tyrosyl-tRNA(Tyr) + AMP + diphosphate + H(+)</text>
        <dbReference type="Rhea" id="RHEA:10220"/>
        <dbReference type="Rhea" id="RHEA-COMP:9706"/>
        <dbReference type="Rhea" id="RHEA-COMP:9707"/>
        <dbReference type="ChEBI" id="CHEBI:15378"/>
        <dbReference type="ChEBI" id="CHEBI:30616"/>
        <dbReference type="ChEBI" id="CHEBI:33019"/>
        <dbReference type="ChEBI" id="CHEBI:58315"/>
        <dbReference type="ChEBI" id="CHEBI:78442"/>
        <dbReference type="ChEBI" id="CHEBI:78536"/>
        <dbReference type="ChEBI" id="CHEBI:456215"/>
        <dbReference type="EC" id="6.1.1.1"/>
    </reaction>
</comment>
<dbReference type="InterPro" id="IPR002305">
    <property type="entry name" value="aa-tRNA-synth_Ic"/>
</dbReference>
<dbReference type="GO" id="GO:0003723">
    <property type="term" value="F:RNA binding"/>
    <property type="evidence" value="ECO:0007669"/>
    <property type="project" value="UniProtKB-KW"/>
</dbReference>
<dbReference type="InterPro" id="IPR001412">
    <property type="entry name" value="aa-tRNA-synth_I_CS"/>
</dbReference>
<dbReference type="GO" id="GO:0004831">
    <property type="term" value="F:tyrosine-tRNA ligase activity"/>
    <property type="evidence" value="ECO:0007669"/>
    <property type="project" value="UniProtKB-UniRule"/>
</dbReference>
<comment type="similarity">
    <text evidence="10">Belongs to the class-I aminoacyl-tRNA synthetase family. TyrS type 2 subfamily.</text>
</comment>
<dbReference type="Pfam" id="PF01479">
    <property type="entry name" value="S4"/>
    <property type="match status" value="1"/>
</dbReference>
<accession>A0A6I6SUS4</accession>
<gene>
    <name evidence="10" type="primary">tyrS</name>
    <name evidence="13" type="ORF">EKK97_21915</name>
</gene>
<dbReference type="NCBIfam" id="TIGR00234">
    <property type="entry name" value="tyrS"/>
    <property type="match status" value="1"/>
</dbReference>
<dbReference type="InterPro" id="IPR036986">
    <property type="entry name" value="S4_RNA-bd_sf"/>
</dbReference>
<dbReference type="FunFam" id="3.40.50.620:FF:000061">
    <property type="entry name" value="Tyrosine--tRNA ligase"/>
    <property type="match status" value="1"/>
</dbReference>
<evidence type="ECO:0000256" key="6">
    <source>
        <dbReference type="ARBA" id="ARBA00022884"/>
    </source>
</evidence>
<dbReference type="Pfam" id="PF00579">
    <property type="entry name" value="tRNA-synt_1b"/>
    <property type="match status" value="1"/>
</dbReference>
<dbReference type="Gene3D" id="1.10.240.10">
    <property type="entry name" value="Tyrosyl-Transfer RNA Synthetase"/>
    <property type="match status" value="1"/>
</dbReference>
<keyword evidence="2 10" id="KW-0963">Cytoplasm</keyword>
<dbReference type="Proteomes" id="UP000464013">
    <property type="component" value="Chromosome"/>
</dbReference>
<dbReference type="RefSeq" id="WP_086510431.1">
    <property type="nucleotide sequence ID" value="NZ_CP035042.1"/>
</dbReference>
<evidence type="ECO:0000256" key="10">
    <source>
        <dbReference type="HAMAP-Rule" id="MF_02007"/>
    </source>
</evidence>
<keyword evidence="4 10" id="KW-0547">Nucleotide-binding</keyword>
<protein>
    <recommendedName>
        <fullName evidence="10">Tyrosine--tRNA ligase</fullName>
        <ecNumber evidence="10">6.1.1.1</ecNumber>
    </recommendedName>
    <alternativeName>
        <fullName evidence="10">Tyrosyl-tRNA synthetase</fullName>
        <shortName evidence="10">TyrRS</shortName>
    </alternativeName>
</protein>
<dbReference type="GO" id="GO:0005829">
    <property type="term" value="C:cytosol"/>
    <property type="evidence" value="ECO:0007669"/>
    <property type="project" value="TreeGrafter"/>
</dbReference>
<feature type="domain" description="RNA-binding S4" evidence="12">
    <location>
        <begin position="341"/>
        <end position="373"/>
    </location>
</feature>
<comment type="function">
    <text evidence="10">Catalyzes the attachment of tyrosine to tRNA(Tyr) in a two-step reaction: tyrosine is first activated by ATP to form Tyr-AMP and then transferred to the acceptor end of tRNA(Tyr).</text>
</comment>
<dbReference type="FunFam" id="1.10.240.10:FF:000006">
    <property type="entry name" value="Tyrosine--tRNA ligase"/>
    <property type="match status" value="1"/>
</dbReference>
<dbReference type="GO" id="GO:0006437">
    <property type="term" value="P:tyrosyl-tRNA aminoacylation"/>
    <property type="evidence" value="ECO:0007669"/>
    <property type="project" value="UniProtKB-UniRule"/>
</dbReference>
<dbReference type="SUPFAM" id="SSF52374">
    <property type="entry name" value="Nucleotidylyl transferase"/>
    <property type="match status" value="1"/>
</dbReference>
<evidence type="ECO:0000256" key="7">
    <source>
        <dbReference type="ARBA" id="ARBA00022917"/>
    </source>
</evidence>
<evidence type="ECO:0000256" key="8">
    <source>
        <dbReference type="ARBA" id="ARBA00023146"/>
    </source>
</evidence>